<feature type="compositionally biased region" description="Gly residues" evidence="1">
    <location>
        <begin position="819"/>
        <end position="828"/>
    </location>
</feature>
<accession>W3X4H3</accession>
<sequence length="968" mass="102581">MQPNRIQRAPGSFSPLPGSVSTSAAAAAAAASGSGGRDDGSSCAPHPPLRPLPQPYQHPSVSSSSQQSARPQIRRIESSSSEEHISLAKVRSPQSPVERSGGGGGGGVTSPSYASFTQHANSSSSSLHNFSRPVRSNPNTETNSVRTASPLTLPSRGLHTRKHSQTQGLFDSTLPSKSSLSLSTSNIDTVGGSTRSPSGALPASHIAAQAAVQQHQHQQHSRNRSQTVPFPGSEGTETLRRPAARPIQGGGSETAVGARGPLSPPMLSLTEASVPRDGGTLLGPTRSNEQTYHNGLLGSSAATAAANVVFPRASPQSSPSLSTTEQTQQGASPYLPPLTIPEKPAKAEKSKVKLFSRPKKIDVKGDSKEKPLPSPGKIGSALASLQRGNFSTASLVESQSIYNLNNSSSATIRPLDTSADGPAAKEKEKKHHFLSRQKHKISGKDDYHLPLSSAASNSRPVDPNAPNSLYNFNLPPQSPAPTTTSFSKSVSGLDLRHGGRALRDKRKEDKLGMAHDNESVFTLNNTTSNPEWPGPSSLGSSLSQTQSNHALAMYDPVDGTKYGLHNMTLDDAWPYLKAKLLVVFEGEDLRLPIEDFNRVVTMHIQWCIQRRSAHIIMEDLRELLSTGFASLDHTLRRSGTEDTNRLIPALVDVWLATFTTILPYMQAVFLPLDLEFSGNGTLLTPEQARDFWGGVVGGPGSTAKELGTVLDVRRLVLLAFRDGLILPRYDKLRTIFSRLSLEHLPGSLASLALSSPPPPGEAIMSSSPRDHINILDSARPSTAMSLDPSVASYNSSSSTLLNEGSNPSRSRAISNVSFGSGGSGGDGSQGFLRSLGGRARADSDRDRNRDQEAESGSKQVTDMVGRMLQCMSVLASVGGNTPSPDSNRQEDPGSKQVAELGRLLKLNWLGRGRTGRNRRGMVGGRIKRDVSAQRSIGGHSRANSALSGGMNGLGIGLGGSRDGLVIPV</sequence>
<feature type="compositionally biased region" description="Basic and acidic residues" evidence="1">
    <location>
        <begin position="839"/>
        <end position="852"/>
    </location>
</feature>
<dbReference type="OrthoDB" id="2290221at2759"/>
<feature type="compositionally biased region" description="Low complexity" evidence="1">
    <location>
        <begin position="18"/>
        <end position="32"/>
    </location>
</feature>
<organism evidence="2 3">
    <name type="scientific">Pestalotiopsis fici (strain W106-1 / CGMCC3.15140)</name>
    <dbReference type="NCBI Taxonomy" id="1229662"/>
    <lineage>
        <taxon>Eukaryota</taxon>
        <taxon>Fungi</taxon>
        <taxon>Dikarya</taxon>
        <taxon>Ascomycota</taxon>
        <taxon>Pezizomycotina</taxon>
        <taxon>Sordariomycetes</taxon>
        <taxon>Xylariomycetidae</taxon>
        <taxon>Amphisphaeriales</taxon>
        <taxon>Sporocadaceae</taxon>
        <taxon>Pestalotiopsis</taxon>
    </lineage>
</organism>
<keyword evidence="3" id="KW-1185">Reference proteome</keyword>
<feature type="compositionally biased region" description="Low complexity" evidence="1">
    <location>
        <begin position="205"/>
        <end position="216"/>
    </location>
</feature>
<feature type="compositionally biased region" description="Low complexity" evidence="1">
    <location>
        <begin position="57"/>
        <end position="71"/>
    </location>
</feature>
<feature type="region of interest" description="Disordered" evidence="1">
    <location>
        <begin position="312"/>
        <end position="380"/>
    </location>
</feature>
<feature type="compositionally biased region" description="Polar residues" evidence="1">
    <location>
        <begin position="186"/>
        <end position="197"/>
    </location>
</feature>
<proteinExistence type="predicted"/>
<feature type="compositionally biased region" description="Polar residues" evidence="1">
    <location>
        <begin position="314"/>
        <end position="331"/>
    </location>
</feature>
<dbReference type="KEGG" id="pfy:PFICI_08438"/>
<dbReference type="Pfam" id="PF08539">
    <property type="entry name" value="HbrB"/>
    <property type="match status" value="1"/>
</dbReference>
<dbReference type="RefSeq" id="XP_007835210.1">
    <property type="nucleotide sequence ID" value="XM_007837019.1"/>
</dbReference>
<dbReference type="OMA" id="VELWLFT"/>
<feature type="compositionally biased region" description="Pro residues" evidence="1">
    <location>
        <begin position="45"/>
        <end position="56"/>
    </location>
</feature>
<dbReference type="InParanoid" id="W3X4H3"/>
<feature type="compositionally biased region" description="Basic and acidic residues" evidence="1">
    <location>
        <begin position="359"/>
        <end position="371"/>
    </location>
</feature>
<feature type="region of interest" description="Disordered" evidence="1">
    <location>
        <begin position="1"/>
        <end position="293"/>
    </location>
</feature>
<evidence type="ECO:0000313" key="2">
    <source>
        <dbReference type="EMBL" id="ETS80909.1"/>
    </source>
</evidence>
<feature type="region of interest" description="Disordered" evidence="1">
    <location>
        <begin position="521"/>
        <end position="543"/>
    </location>
</feature>
<evidence type="ECO:0000256" key="1">
    <source>
        <dbReference type="SAM" id="MobiDB-lite"/>
    </source>
</evidence>
<feature type="region of interest" description="Disordered" evidence="1">
    <location>
        <begin position="409"/>
        <end position="466"/>
    </location>
</feature>
<reference evidence="3" key="1">
    <citation type="journal article" date="2015" name="BMC Genomics">
        <title>Genomic and transcriptomic analysis of the endophytic fungus Pestalotiopsis fici reveals its lifestyle and high potential for synthesis of natural products.</title>
        <authorList>
            <person name="Wang X."/>
            <person name="Zhang X."/>
            <person name="Liu L."/>
            <person name="Xiang M."/>
            <person name="Wang W."/>
            <person name="Sun X."/>
            <person name="Che Y."/>
            <person name="Guo L."/>
            <person name="Liu G."/>
            <person name="Guo L."/>
            <person name="Wang C."/>
            <person name="Yin W.B."/>
            <person name="Stadler M."/>
            <person name="Zhang X."/>
            <person name="Liu X."/>
        </authorList>
    </citation>
    <scope>NUCLEOTIDE SEQUENCE [LARGE SCALE GENOMIC DNA]</scope>
    <source>
        <strain evidence="3">W106-1 / CGMCC3.15140</strain>
    </source>
</reference>
<dbReference type="GeneID" id="19273451"/>
<feature type="compositionally biased region" description="Basic and acidic residues" evidence="1">
    <location>
        <begin position="74"/>
        <end position="86"/>
    </location>
</feature>
<dbReference type="Proteomes" id="UP000030651">
    <property type="component" value="Unassembled WGS sequence"/>
</dbReference>
<protein>
    <recommendedName>
        <fullName evidence="4">HbrB-like protein</fullName>
    </recommendedName>
</protein>
<dbReference type="STRING" id="1229662.W3X4H3"/>
<feature type="compositionally biased region" description="Polar residues" evidence="1">
    <location>
        <begin position="453"/>
        <end position="466"/>
    </location>
</feature>
<feature type="compositionally biased region" description="Polar residues" evidence="1">
    <location>
        <begin position="521"/>
        <end position="530"/>
    </location>
</feature>
<name>W3X4H3_PESFW</name>
<dbReference type="AlphaFoldDB" id="W3X4H3"/>
<evidence type="ECO:0000313" key="3">
    <source>
        <dbReference type="Proteomes" id="UP000030651"/>
    </source>
</evidence>
<feature type="compositionally biased region" description="Low complexity" evidence="1">
    <location>
        <begin position="172"/>
        <end position="185"/>
    </location>
</feature>
<dbReference type="HOGENOM" id="CLU_005193_1_0_1"/>
<dbReference type="EMBL" id="KI912113">
    <property type="protein sequence ID" value="ETS80909.1"/>
    <property type="molecule type" value="Genomic_DNA"/>
</dbReference>
<feature type="compositionally biased region" description="Low complexity" evidence="1">
    <location>
        <begin position="534"/>
        <end position="543"/>
    </location>
</feature>
<feature type="compositionally biased region" description="Polar residues" evidence="1">
    <location>
        <begin position="791"/>
        <end position="816"/>
    </location>
</feature>
<evidence type="ECO:0008006" key="4">
    <source>
        <dbReference type="Google" id="ProtNLM"/>
    </source>
</evidence>
<feature type="region of interest" description="Disordered" evidence="1">
    <location>
        <begin position="786"/>
        <end position="862"/>
    </location>
</feature>
<gene>
    <name evidence="2" type="ORF">PFICI_08438</name>
</gene>
<dbReference type="PANTHER" id="PTHR32428">
    <property type="entry name" value="TARGET OF RAPAMYCIN COMPLEX 2 SUBUNIT BIT61-RELATED"/>
    <property type="match status" value="1"/>
</dbReference>
<feature type="compositionally biased region" description="Basic residues" evidence="1">
    <location>
        <begin position="428"/>
        <end position="441"/>
    </location>
</feature>
<dbReference type="GO" id="GO:0031932">
    <property type="term" value="C:TORC2 complex"/>
    <property type="evidence" value="ECO:0007669"/>
    <property type="project" value="TreeGrafter"/>
</dbReference>
<feature type="compositionally biased region" description="Polar residues" evidence="1">
    <location>
        <begin position="134"/>
        <end position="152"/>
    </location>
</feature>
<feature type="compositionally biased region" description="Polar residues" evidence="1">
    <location>
        <begin position="109"/>
        <end position="121"/>
    </location>
</feature>
<dbReference type="InterPro" id="IPR013745">
    <property type="entry name" value="Bit61/PRR5"/>
</dbReference>
<dbReference type="GO" id="GO:0038203">
    <property type="term" value="P:TORC2 signaling"/>
    <property type="evidence" value="ECO:0007669"/>
    <property type="project" value="TreeGrafter"/>
</dbReference>
<dbReference type="PANTHER" id="PTHR32428:SF2">
    <property type="entry name" value="TARGET OF RAPAMYCIN COMPLEX 2 SUBUNIT BIT61-RELATED"/>
    <property type="match status" value="1"/>
</dbReference>
<dbReference type="eggNOG" id="ENOG502RZ40">
    <property type="taxonomic scope" value="Eukaryota"/>
</dbReference>